<comment type="subunit">
    <text evidence="20">Monomer.</text>
</comment>
<dbReference type="UniPathway" id="UPA00053">
    <property type="reaction ID" value="UER00085"/>
</dbReference>
<dbReference type="FunFam" id="3.40.50.1970:FF:000001">
    <property type="entry name" value="3-dehydroquinate synthase"/>
    <property type="match status" value="1"/>
</dbReference>
<dbReference type="InterPro" id="IPR031322">
    <property type="entry name" value="Shikimate/glucono_kinase"/>
</dbReference>
<evidence type="ECO:0000256" key="2">
    <source>
        <dbReference type="ARBA" id="ARBA00001911"/>
    </source>
</evidence>
<dbReference type="AlphaFoldDB" id="A0A6B8KE04"/>
<feature type="binding site" evidence="20">
    <location>
        <position position="162"/>
    </location>
    <ligand>
        <name>substrate</name>
    </ligand>
</feature>
<dbReference type="Gene3D" id="1.20.1090.10">
    <property type="entry name" value="Dehydroquinate synthase-like - alpha domain"/>
    <property type="match status" value="1"/>
</dbReference>
<dbReference type="GO" id="GO:0003856">
    <property type="term" value="F:3-dehydroquinate synthase activity"/>
    <property type="evidence" value="ECO:0007669"/>
    <property type="project" value="UniProtKB-UniRule"/>
</dbReference>
<dbReference type="HAMAP" id="MF_00109">
    <property type="entry name" value="Shikimate_kinase"/>
    <property type="match status" value="1"/>
</dbReference>
<feature type="binding site" evidence="21">
    <location>
        <begin position="399"/>
        <end position="402"/>
    </location>
    <ligand>
        <name>NAD(+)</name>
        <dbReference type="ChEBI" id="CHEBI:57540"/>
    </ligand>
</feature>
<dbReference type="PANTHER" id="PTHR43622">
    <property type="entry name" value="3-DEHYDROQUINATE SYNTHASE"/>
    <property type="match status" value="1"/>
</dbReference>
<dbReference type="NCBIfam" id="TIGR01357">
    <property type="entry name" value="aroB"/>
    <property type="match status" value="1"/>
</dbReference>
<comment type="similarity">
    <text evidence="6 21">Belongs to the sugar phosphate cyclases superfamily. Dehydroquinate synthase family.</text>
</comment>
<protein>
    <recommendedName>
        <fullName evidence="20 21">Multifunctional fusion protein</fullName>
    </recommendedName>
    <domain>
        <recommendedName>
            <fullName evidence="20">Shikimate kinase</fullName>
            <shortName evidence="20">SK</shortName>
            <ecNumber evidence="20">2.7.1.71</ecNumber>
        </recommendedName>
    </domain>
    <domain>
        <recommendedName>
            <fullName evidence="21">3-dehydroquinate synthase</fullName>
            <shortName evidence="21">DHQS</shortName>
            <ecNumber evidence="21">4.2.3.4</ecNumber>
        </recommendedName>
    </domain>
</protein>
<keyword evidence="16 21" id="KW-0456">Lyase</keyword>
<evidence type="ECO:0000256" key="11">
    <source>
        <dbReference type="ARBA" id="ARBA00022741"/>
    </source>
</evidence>
<dbReference type="CDD" id="cd08195">
    <property type="entry name" value="DHQS"/>
    <property type="match status" value="1"/>
</dbReference>
<keyword evidence="14 21" id="KW-0520">NAD</keyword>
<evidence type="ECO:0000313" key="24">
    <source>
        <dbReference type="EMBL" id="QGM46496.1"/>
    </source>
</evidence>
<evidence type="ECO:0000313" key="25">
    <source>
        <dbReference type="Proteomes" id="UP000309061"/>
    </source>
</evidence>
<evidence type="ECO:0000256" key="19">
    <source>
        <dbReference type="ARBA" id="ARBA00048567"/>
    </source>
</evidence>
<dbReference type="GO" id="GO:0004765">
    <property type="term" value="F:shikimate kinase activity"/>
    <property type="evidence" value="ECO:0007669"/>
    <property type="project" value="UniProtKB-UniRule"/>
</dbReference>
<dbReference type="InterPro" id="IPR000623">
    <property type="entry name" value="Shikimate_kinase/TSH1"/>
</dbReference>
<keyword evidence="10 21" id="KW-0479">Metal-binding</keyword>
<dbReference type="GO" id="GO:0005524">
    <property type="term" value="F:ATP binding"/>
    <property type="evidence" value="ECO:0007669"/>
    <property type="project" value="UniProtKB-UniRule"/>
</dbReference>
<dbReference type="RefSeq" id="WP_136496730.1">
    <property type="nucleotide sequence ID" value="NZ_CP046052.1"/>
</dbReference>
<dbReference type="PANTHER" id="PTHR43622:SF7">
    <property type="entry name" value="3-DEHYDROQUINATE SYNTHASE, CHLOROPLASTIC"/>
    <property type="match status" value="1"/>
</dbReference>
<feature type="binding site" evidence="21">
    <location>
        <position position="495"/>
    </location>
    <ligand>
        <name>Zn(2+)</name>
        <dbReference type="ChEBI" id="CHEBI:29105"/>
    </ligand>
</feature>
<keyword evidence="9 20" id="KW-0808">Transferase</keyword>
<keyword evidence="15 21" id="KW-0057">Aromatic amino acid biosynthesis</keyword>
<feature type="binding site" evidence="21">
    <location>
        <position position="414"/>
    </location>
    <ligand>
        <name>Zn(2+)</name>
        <dbReference type="ChEBI" id="CHEBI:29105"/>
    </ligand>
</feature>
<comment type="catalytic activity">
    <reaction evidence="19 20">
        <text>shikimate + ATP = 3-phosphoshikimate + ADP + H(+)</text>
        <dbReference type="Rhea" id="RHEA:13121"/>
        <dbReference type="ChEBI" id="CHEBI:15378"/>
        <dbReference type="ChEBI" id="CHEBI:30616"/>
        <dbReference type="ChEBI" id="CHEBI:36208"/>
        <dbReference type="ChEBI" id="CHEBI:145989"/>
        <dbReference type="ChEBI" id="CHEBI:456216"/>
        <dbReference type="EC" id="2.7.1.71"/>
    </reaction>
</comment>
<dbReference type="Pfam" id="PF01761">
    <property type="entry name" value="DHQ_synthase"/>
    <property type="match status" value="1"/>
</dbReference>
<keyword evidence="17" id="KW-0511">Multifunctional enzyme</keyword>
<dbReference type="SUPFAM" id="SSF52540">
    <property type="entry name" value="P-loop containing nucleoside triphosphate hydrolases"/>
    <property type="match status" value="1"/>
</dbReference>
<dbReference type="InterPro" id="IPR016037">
    <property type="entry name" value="DHQ_synth_AroB"/>
</dbReference>
<dbReference type="Pfam" id="PF24621">
    <property type="entry name" value="DHQS_C"/>
    <property type="match status" value="1"/>
</dbReference>
<evidence type="ECO:0000256" key="6">
    <source>
        <dbReference type="ARBA" id="ARBA00005412"/>
    </source>
</evidence>
<proteinExistence type="inferred from homology"/>
<feature type="binding site" evidence="21">
    <location>
        <begin position="359"/>
        <end position="360"/>
    </location>
    <ligand>
        <name>NAD(+)</name>
        <dbReference type="ChEBI" id="CHEBI:57540"/>
    </ligand>
</feature>
<dbReference type="InterPro" id="IPR056179">
    <property type="entry name" value="DHQS_C"/>
</dbReference>
<feature type="binding site" evidence="21">
    <location>
        <position position="381"/>
    </location>
    <ligand>
        <name>NAD(+)</name>
        <dbReference type="ChEBI" id="CHEBI:57540"/>
    </ligand>
</feature>
<evidence type="ECO:0000256" key="1">
    <source>
        <dbReference type="ARBA" id="ARBA00001393"/>
    </source>
</evidence>
<dbReference type="GO" id="GO:0009073">
    <property type="term" value="P:aromatic amino acid family biosynthetic process"/>
    <property type="evidence" value="ECO:0007669"/>
    <property type="project" value="UniProtKB-KW"/>
</dbReference>
<comment type="function">
    <text evidence="20">Catalyzes the specific phosphorylation of the 3-hydroxyl group of shikimic acid using ATP as a cosubstrate.</text>
</comment>
<keyword evidence="11 21" id="KW-0547">Nucleotide-binding</keyword>
<evidence type="ECO:0000256" key="14">
    <source>
        <dbReference type="ARBA" id="ARBA00023027"/>
    </source>
</evidence>
<dbReference type="InterPro" id="IPR030960">
    <property type="entry name" value="DHQS/DOIS_N"/>
</dbReference>
<feature type="binding site" evidence="20">
    <location>
        <position position="105"/>
    </location>
    <ligand>
        <name>substrate</name>
    </ligand>
</feature>
<dbReference type="HAMAP" id="MF_00110">
    <property type="entry name" value="DHQ_synthase"/>
    <property type="match status" value="1"/>
</dbReference>
<evidence type="ECO:0000256" key="15">
    <source>
        <dbReference type="ARBA" id="ARBA00023141"/>
    </source>
</evidence>
<feature type="binding site" evidence="20">
    <location>
        <position position="59"/>
    </location>
    <ligand>
        <name>substrate</name>
    </ligand>
</feature>
<keyword evidence="7 21" id="KW-0963">Cytoplasm</keyword>
<evidence type="ECO:0000256" key="20">
    <source>
        <dbReference type="HAMAP-Rule" id="MF_00109"/>
    </source>
</evidence>
<dbReference type="PRINTS" id="PR01100">
    <property type="entry name" value="SHIKIMTKNASE"/>
</dbReference>
<dbReference type="InterPro" id="IPR027417">
    <property type="entry name" value="P-loop_NTPase"/>
</dbReference>
<keyword evidence="25" id="KW-1185">Reference proteome</keyword>
<evidence type="ECO:0000256" key="10">
    <source>
        <dbReference type="ARBA" id="ARBA00022723"/>
    </source>
</evidence>
<dbReference type="SUPFAM" id="SSF56796">
    <property type="entry name" value="Dehydroquinate synthase-like"/>
    <property type="match status" value="1"/>
</dbReference>
<feature type="domain" description="3-dehydroquinate synthase N-terminal" evidence="22">
    <location>
        <begin position="297"/>
        <end position="409"/>
    </location>
</feature>
<dbReference type="GO" id="GO:0005737">
    <property type="term" value="C:cytoplasm"/>
    <property type="evidence" value="ECO:0007669"/>
    <property type="project" value="UniProtKB-SubCell"/>
</dbReference>
<comment type="cofactor">
    <cofactor evidence="2 21">
        <name>NAD(+)</name>
        <dbReference type="ChEBI" id="CHEBI:57540"/>
    </cofactor>
</comment>
<feature type="binding site" evidence="21">
    <location>
        <position position="372"/>
    </location>
    <ligand>
        <name>NAD(+)</name>
        <dbReference type="ChEBI" id="CHEBI:57540"/>
    </ligand>
</feature>
<sequence>MMKSHDGEWGPGAADPRVAAIRGALDSHCIVLVGMMGSGKSAIGQRLAARLGLRFFDADAEIVSAAGMTIPEIFQKYGEGYFRDGERRVLFRLLNNGPIVLATGGGAFLDPRTRRRIAERGVSVWFDADHETLLKRVRRKSDRPLLQTPDPGATLRRLMDDRNPIYATADIRVVSRDVPQEAMVEETMDALAGRLPSMTIGAHRSTKETQAIMNHFAQRPNQTSNAAPHFENVRVGLGERSYDIVIGSGLLAQAGERIAAVAPGAACAIVTDSNVAALYLPALEDSLKASGLRTTSIVVEPGESSKSLGVFGRVCEEAIAARIERRDVIVALGGGVVGDLSGFVAASLRRGARFIQIPTSLLAQVDSSVGGKTGINSPQGKNLIGAFHQPALVLADVDTLVTLPPRELRAGYAEVVKYGLICDRRFFEWLEADGDAVFHSKPEQICAVAVSCETKARIVANDETEQGDRALLNLGHTFGHAFERLVNYDNARLVHGEGVAIGLALALRFSHRLGLCAGQDAERAERHLASLGLPTRIGEIPGWNFDADAVLNAMYQDKKVEKGALTFVLLRGIGEAFVAKSVDAGEVRRFLLSEI</sequence>
<comment type="pathway">
    <text evidence="5 20">Metabolic intermediate biosynthesis; chorismate biosynthesis; chorismate from D-erythrose 4-phosphate and phosphoenolpyruvate: step 5/7.</text>
</comment>
<gene>
    <name evidence="20" type="primary">aroK</name>
    <name evidence="21" type="synonym">aroB</name>
    <name evidence="24" type="ORF">H2LOC_012765</name>
</gene>
<comment type="cofactor">
    <cofactor evidence="21">
        <name>Co(2+)</name>
        <dbReference type="ChEBI" id="CHEBI:48828"/>
    </cofactor>
    <cofactor evidence="21">
        <name>Zn(2+)</name>
        <dbReference type="ChEBI" id="CHEBI:29105"/>
    </cofactor>
    <text evidence="21">Binds 1 divalent metal cation per subunit. Can use either Co(2+) or Zn(2+).</text>
</comment>
<dbReference type="Proteomes" id="UP000309061">
    <property type="component" value="Chromosome"/>
</dbReference>
<comment type="similarity">
    <text evidence="20">Belongs to the shikimate kinase family.</text>
</comment>
<evidence type="ECO:0000259" key="23">
    <source>
        <dbReference type="Pfam" id="PF24621"/>
    </source>
</evidence>
<comment type="pathway">
    <text evidence="4 21">Metabolic intermediate biosynthesis; chorismate biosynthesis; chorismate from D-erythrose 4-phosphate and phosphoenolpyruvate: step 2/7.</text>
</comment>
<evidence type="ECO:0000256" key="17">
    <source>
        <dbReference type="ARBA" id="ARBA00023268"/>
    </source>
</evidence>
<comment type="cofactor">
    <cofactor evidence="20">
        <name>Mg(2+)</name>
        <dbReference type="ChEBI" id="CHEBI:18420"/>
    </cofactor>
    <text evidence="20">Binds 1 Mg(2+) ion per subunit.</text>
</comment>
<evidence type="ECO:0000256" key="21">
    <source>
        <dbReference type="HAMAP-Rule" id="MF_00110"/>
    </source>
</evidence>
<dbReference type="InterPro" id="IPR050071">
    <property type="entry name" value="Dehydroquinate_synthase"/>
</dbReference>
<comment type="caution">
    <text evidence="21">Lacks conserved residue(s) required for the propagation of feature annotation.</text>
</comment>
<evidence type="ECO:0000256" key="3">
    <source>
        <dbReference type="ARBA" id="ARBA00003485"/>
    </source>
</evidence>
<reference evidence="24 25" key="1">
    <citation type="submission" date="2019-11" db="EMBL/GenBank/DDBJ databases">
        <title>The genome sequence of Methylocystis heyeri.</title>
        <authorList>
            <person name="Oshkin I.Y."/>
            <person name="Miroshnikov K."/>
            <person name="Dedysh S.N."/>
        </authorList>
    </citation>
    <scope>NUCLEOTIDE SEQUENCE [LARGE SCALE GENOMIC DNA]</scope>
    <source>
        <strain evidence="24 25">H2</strain>
    </source>
</reference>
<dbReference type="KEGG" id="mhey:H2LOC_012765"/>
<name>A0A6B8KE04_9HYPH</name>
<dbReference type="GO" id="GO:0009423">
    <property type="term" value="P:chorismate biosynthetic process"/>
    <property type="evidence" value="ECO:0007669"/>
    <property type="project" value="UniProtKB-UniRule"/>
</dbReference>
<dbReference type="NCBIfam" id="NF010552">
    <property type="entry name" value="PRK13946.1"/>
    <property type="match status" value="1"/>
</dbReference>
<feature type="binding site" evidence="20">
    <location>
        <begin position="37"/>
        <end position="42"/>
    </location>
    <ligand>
        <name>ATP</name>
        <dbReference type="ChEBI" id="CHEBI:30616"/>
    </ligand>
</feature>
<comment type="subcellular location">
    <subcellularLocation>
        <location evidence="21">Cytoplasm</location>
    </subcellularLocation>
</comment>
<evidence type="ECO:0000256" key="16">
    <source>
        <dbReference type="ARBA" id="ARBA00023239"/>
    </source>
</evidence>
<dbReference type="CDD" id="cd00464">
    <property type="entry name" value="SK"/>
    <property type="match status" value="1"/>
</dbReference>
<dbReference type="Gene3D" id="3.40.50.300">
    <property type="entry name" value="P-loop containing nucleotide triphosphate hydrolases"/>
    <property type="match status" value="1"/>
</dbReference>
<keyword evidence="20" id="KW-0460">Magnesium</keyword>
<dbReference type="GO" id="GO:0000287">
    <property type="term" value="F:magnesium ion binding"/>
    <property type="evidence" value="ECO:0007669"/>
    <property type="project" value="UniProtKB-UniRule"/>
</dbReference>
<evidence type="ECO:0000256" key="9">
    <source>
        <dbReference type="ARBA" id="ARBA00022679"/>
    </source>
</evidence>
<feature type="binding site" evidence="21">
    <location>
        <begin position="335"/>
        <end position="339"/>
    </location>
    <ligand>
        <name>NAD(+)</name>
        <dbReference type="ChEBI" id="CHEBI:57540"/>
    </ligand>
</feature>
<feature type="binding site" evidence="20">
    <location>
        <position position="41"/>
    </location>
    <ligand>
        <name>Mg(2+)</name>
        <dbReference type="ChEBI" id="CHEBI:18420"/>
    </ligand>
</feature>
<dbReference type="EC" id="4.2.3.4" evidence="21"/>
<organism evidence="24 25">
    <name type="scientific">Methylocystis heyeri</name>
    <dbReference type="NCBI Taxonomy" id="391905"/>
    <lineage>
        <taxon>Bacteria</taxon>
        <taxon>Pseudomonadati</taxon>
        <taxon>Pseudomonadota</taxon>
        <taxon>Alphaproteobacteria</taxon>
        <taxon>Hyphomicrobiales</taxon>
        <taxon>Methylocystaceae</taxon>
        <taxon>Methylocystis</taxon>
    </lineage>
</organism>
<keyword evidence="21" id="KW-0862">Zinc</keyword>
<evidence type="ECO:0000256" key="12">
    <source>
        <dbReference type="ARBA" id="ARBA00022777"/>
    </source>
</evidence>
<evidence type="ECO:0000256" key="8">
    <source>
        <dbReference type="ARBA" id="ARBA00022605"/>
    </source>
</evidence>
<comment type="catalytic activity">
    <reaction evidence="1 21">
        <text>7-phospho-2-dehydro-3-deoxy-D-arabino-heptonate = 3-dehydroquinate + phosphate</text>
        <dbReference type="Rhea" id="RHEA:21968"/>
        <dbReference type="ChEBI" id="CHEBI:32364"/>
        <dbReference type="ChEBI" id="CHEBI:43474"/>
        <dbReference type="ChEBI" id="CHEBI:58394"/>
        <dbReference type="EC" id="4.2.3.4"/>
    </reaction>
</comment>
<evidence type="ECO:0000256" key="18">
    <source>
        <dbReference type="ARBA" id="ARBA00023285"/>
    </source>
</evidence>
<evidence type="ECO:0000256" key="5">
    <source>
        <dbReference type="ARBA" id="ARBA00004842"/>
    </source>
</evidence>
<dbReference type="GO" id="GO:0008652">
    <property type="term" value="P:amino acid biosynthetic process"/>
    <property type="evidence" value="ECO:0007669"/>
    <property type="project" value="UniProtKB-KW"/>
</dbReference>
<dbReference type="EMBL" id="CP046052">
    <property type="protein sequence ID" value="QGM46496.1"/>
    <property type="molecule type" value="Genomic_DNA"/>
</dbReference>
<feature type="binding site" evidence="20">
    <location>
        <position position="143"/>
    </location>
    <ligand>
        <name>ATP</name>
        <dbReference type="ChEBI" id="CHEBI:30616"/>
    </ligand>
</feature>
<comment type="function">
    <text evidence="3 21">Catalyzes the conversion of 3-deoxy-D-arabino-heptulosonate 7-phosphate (DAHP) to dehydroquinate (DHQ).</text>
</comment>
<feature type="domain" description="3-dehydroquinate synthase C-terminal" evidence="23">
    <location>
        <begin position="411"/>
        <end position="560"/>
    </location>
</feature>
<keyword evidence="18 21" id="KW-0170">Cobalt</keyword>
<evidence type="ECO:0000256" key="7">
    <source>
        <dbReference type="ARBA" id="ARBA00022490"/>
    </source>
</evidence>
<keyword evidence="13 20" id="KW-0067">ATP-binding</keyword>
<evidence type="ECO:0000256" key="4">
    <source>
        <dbReference type="ARBA" id="ARBA00004661"/>
    </source>
</evidence>
<dbReference type="EC" id="2.7.1.71" evidence="20"/>
<dbReference type="Pfam" id="PF01202">
    <property type="entry name" value="SKI"/>
    <property type="match status" value="1"/>
</dbReference>
<feature type="binding site" evidence="20">
    <location>
        <position position="83"/>
    </location>
    <ligand>
        <name>substrate</name>
    </ligand>
</feature>
<dbReference type="Gene3D" id="3.40.50.1970">
    <property type="match status" value="1"/>
</dbReference>
<feature type="binding site" evidence="21">
    <location>
        <position position="476"/>
    </location>
    <ligand>
        <name>Zn(2+)</name>
        <dbReference type="ChEBI" id="CHEBI:29105"/>
    </ligand>
</feature>
<evidence type="ECO:0000259" key="22">
    <source>
        <dbReference type="Pfam" id="PF01761"/>
    </source>
</evidence>
<dbReference type="InterPro" id="IPR023000">
    <property type="entry name" value="Shikimate_kinase_CS"/>
</dbReference>
<accession>A0A6B8KE04</accession>
<dbReference type="OrthoDB" id="9806583at2"/>
<keyword evidence="8 21" id="KW-0028">Amino-acid biosynthesis</keyword>
<keyword evidence="12 20" id="KW-0418">Kinase</keyword>
<dbReference type="PROSITE" id="PS01128">
    <property type="entry name" value="SHIKIMATE_KINASE"/>
    <property type="match status" value="1"/>
</dbReference>
<evidence type="ECO:0000256" key="13">
    <source>
        <dbReference type="ARBA" id="ARBA00022840"/>
    </source>
</evidence>